<dbReference type="RefSeq" id="WP_073085498.1">
    <property type="nucleotide sequence ID" value="NZ_FRBL01000009.1"/>
</dbReference>
<reference evidence="4 5" key="1">
    <citation type="submission" date="2016-11" db="EMBL/GenBank/DDBJ databases">
        <authorList>
            <person name="Jaros S."/>
            <person name="Januszkiewicz K."/>
            <person name="Wedrychowicz H."/>
        </authorList>
    </citation>
    <scope>NUCLEOTIDE SEQUENCE [LARGE SCALE GENOMIC DNA]</scope>
    <source>
        <strain evidence="4 5">DSM 27406</strain>
    </source>
</reference>
<protein>
    <submittedName>
        <fullName evidence="4">FecR family protein</fullName>
    </submittedName>
</protein>
<sequence length="375" mass="41305">MDKHEAKSLLGKYLDNRCTPEEKAAVEQWYHALQDDYQWTLEGARRLETQADLKQKIDRAIGILPQVVPLYRRPWLRYAAAILLLAAVATWMLLPKHTPAPAITTVADLLPGSNKATLTLGNGTTLTLDSASNRHLATQGSTQVSQQKGGMLVYTGGRQSEGQPEFNTLTTPKGGQYRLTLPDGSKVWLNAMSSLRFPASFPGKERRVEVQGEAYFDIATNTQQPFIVMAANTAIEVLGTKFNVNAYTEQQTLTTTLLQGKVKVSSANTVILEPGQQSVNASSGKQMIRIVDQADTELATAWMNGYFRFKQASVQEVMQQIARWYDIEVSYEGLPPAQKFSGEISRTSKLSEVLTGLSMSGIHTKVTGNKVIIIP</sequence>
<evidence type="ECO:0000313" key="5">
    <source>
        <dbReference type="Proteomes" id="UP000184420"/>
    </source>
</evidence>
<dbReference type="InterPro" id="IPR006860">
    <property type="entry name" value="FecR"/>
</dbReference>
<evidence type="ECO:0000259" key="3">
    <source>
        <dbReference type="Pfam" id="PF16344"/>
    </source>
</evidence>
<evidence type="ECO:0000256" key="1">
    <source>
        <dbReference type="SAM" id="Phobius"/>
    </source>
</evidence>
<dbReference type="EMBL" id="FRBL01000009">
    <property type="protein sequence ID" value="SHM58384.1"/>
    <property type="molecule type" value="Genomic_DNA"/>
</dbReference>
<feature type="domain" description="FecR protein" evidence="2">
    <location>
        <begin position="168"/>
        <end position="263"/>
    </location>
</feature>
<dbReference type="GO" id="GO:0016989">
    <property type="term" value="F:sigma factor antagonist activity"/>
    <property type="evidence" value="ECO:0007669"/>
    <property type="project" value="TreeGrafter"/>
</dbReference>
<feature type="transmembrane region" description="Helical" evidence="1">
    <location>
        <begin position="75"/>
        <end position="94"/>
    </location>
</feature>
<dbReference type="STRING" id="1419482.SAMN05444266_10983"/>
<dbReference type="PANTHER" id="PTHR30273:SF2">
    <property type="entry name" value="PROTEIN FECR"/>
    <property type="match status" value="1"/>
</dbReference>
<dbReference type="InterPro" id="IPR012373">
    <property type="entry name" value="Ferrdict_sens_TM"/>
</dbReference>
<keyword evidence="1" id="KW-0472">Membrane</keyword>
<dbReference type="InterPro" id="IPR032508">
    <property type="entry name" value="FecR_C"/>
</dbReference>
<dbReference type="PANTHER" id="PTHR30273">
    <property type="entry name" value="PERIPLASMIC SIGNAL SENSOR AND SIGMA FACTOR ACTIVATOR FECR-RELATED"/>
    <property type="match status" value="1"/>
</dbReference>
<proteinExistence type="predicted"/>
<evidence type="ECO:0000313" key="4">
    <source>
        <dbReference type="EMBL" id="SHM58384.1"/>
    </source>
</evidence>
<dbReference type="Pfam" id="PF16344">
    <property type="entry name" value="FecR_C"/>
    <property type="match status" value="1"/>
</dbReference>
<dbReference type="PIRSF" id="PIRSF018266">
    <property type="entry name" value="FecR"/>
    <property type="match status" value="1"/>
</dbReference>
<dbReference type="Gene3D" id="3.55.50.30">
    <property type="match status" value="1"/>
</dbReference>
<dbReference type="OrthoDB" id="1452822at2"/>
<dbReference type="FunFam" id="2.60.120.1440:FF:000001">
    <property type="entry name" value="Putative anti-sigma factor"/>
    <property type="match status" value="1"/>
</dbReference>
<accession>A0A1M7JZJ9</accession>
<dbReference type="Gene3D" id="2.60.120.1440">
    <property type="match status" value="1"/>
</dbReference>
<gene>
    <name evidence="4" type="ORF">SAMN05444266_10983</name>
</gene>
<keyword evidence="1" id="KW-1133">Transmembrane helix</keyword>
<dbReference type="AlphaFoldDB" id="A0A1M7JZJ9"/>
<organism evidence="4 5">
    <name type="scientific">Chitinophaga jiangningensis</name>
    <dbReference type="NCBI Taxonomy" id="1419482"/>
    <lineage>
        <taxon>Bacteria</taxon>
        <taxon>Pseudomonadati</taxon>
        <taxon>Bacteroidota</taxon>
        <taxon>Chitinophagia</taxon>
        <taxon>Chitinophagales</taxon>
        <taxon>Chitinophagaceae</taxon>
        <taxon>Chitinophaga</taxon>
    </lineage>
</organism>
<dbReference type="Pfam" id="PF04773">
    <property type="entry name" value="FecR"/>
    <property type="match status" value="1"/>
</dbReference>
<keyword evidence="1" id="KW-0812">Transmembrane</keyword>
<name>A0A1M7JZJ9_9BACT</name>
<keyword evidence="5" id="KW-1185">Reference proteome</keyword>
<dbReference type="Proteomes" id="UP000184420">
    <property type="component" value="Unassembled WGS sequence"/>
</dbReference>
<feature type="domain" description="Protein FecR C-terminal" evidence="3">
    <location>
        <begin position="306"/>
        <end position="373"/>
    </location>
</feature>
<evidence type="ECO:0000259" key="2">
    <source>
        <dbReference type="Pfam" id="PF04773"/>
    </source>
</evidence>